<sequence length="455" mass="48391">MAEMRPPLSPTSNNAKRASETAASQPWKKQRLGDTPLPSGAADQEPPPKDVAPREKPEKNDVEMTRGDARPMELVVEEGKPVGAEDEAEEEAQVDADEARAARGWLSNGDTVDAKVAEAVAALAKDNAPKKKHIEDTLEALPALEALVGNGLTKTECRDFCTKWNLPQQSGAIGKIPEKLRTKLEKKQKEMVVQQKLDGERAVLETTLHLEHAAFDALPDSDKKGVVGQRSLLVLALLMAGASSDCLKKGKDQISGNVNHLVIALREAGVELANGGTNEATVLRAVSSLEAKIAELPPEIVASAVVERTRLAKHAARTNGAACAALATTIRDAATGFAAQGAASAAKMSVTLPDFPIIDDATLERRTAQNVKWSNAPPADLANVRLGTRYDSHVLGATAPPKDWPKWRGRPTIVADPLTKIEGVELTTIKPMGALAKKLLHGEKSEKGKPAGYAA</sequence>
<dbReference type="Proteomes" id="UP000789595">
    <property type="component" value="Unassembled WGS sequence"/>
</dbReference>
<feature type="compositionally biased region" description="Polar residues" evidence="1">
    <location>
        <begin position="10"/>
        <end position="24"/>
    </location>
</feature>
<feature type="region of interest" description="Disordered" evidence="1">
    <location>
        <begin position="1"/>
        <end position="93"/>
    </location>
</feature>
<organism evidence="2">
    <name type="scientific">Pelagomonas calceolata</name>
    <dbReference type="NCBI Taxonomy" id="35677"/>
    <lineage>
        <taxon>Eukaryota</taxon>
        <taxon>Sar</taxon>
        <taxon>Stramenopiles</taxon>
        <taxon>Ochrophyta</taxon>
        <taxon>Pelagophyceae</taxon>
        <taxon>Pelagomonadales</taxon>
        <taxon>Pelagomonadaceae</taxon>
        <taxon>Pelagomonas</taxon>
    </lineage>
</organism>
<proteinExistence type="predicted"/>
<name>A0A7S4A6Z1_9STRA</name>
<dbReference type="AlphaFoldDB" id="A0A7S4A6Z1"/>
<evidence type="ECO:0000313" key="2">
    <source>
        <dbReference type="EMBL" id="CAE0705716.1"/>
    </source>
</evidence>
<feature type="compositionally biased region" description="Acidic residues" evidence="1">
    <location>
        <begin position="84"/>
        <end position="93"/>
    </location>
</feature>
<keyword evidence="4" id="KW-1185">Reference proteome</keyword>
<reference evidence="2" key="1">
    <citation type="submission" date="2021-01" db="EMBL/GenBank/DDBJ databases">
        <authorList>
            <person name="Corre E."/>
            <person name="Pelletier E."/>
            <person name="Niang G."/>
            <person name="Scheremetjew M."/>
            <person name="Finn R."/>
            <person name="Kale V."/>
            <person name="Holt S."/>
            <person name="Cochrane G."/>
            <person name="Meng A."/>
            <person name="Brown T."/>
            <person name="Cohen L."/>
        </authorList>
    </citation>
    <scope>NUCLEOTIDE SEQUENCE</scope>
    <source>
        <strain evidence="2">CCMP1756</strain>
    </source>
</reference>
<protein>
    <submittedName>
        <fullName evidence="2">Uncharacterized protein</fullName>
    </submittedName>
</protein>
<dbReference type="EMBL" id="HBIW01024549">
    <property type="protein sequence ID" value="CAE0705716.1"/>
    <property type="molecule type" value="Transcribed_RNA"/>
</dbReference>
<evidence type="ECO:0000313" key="3">
    <source>
        <dbReference type="EMBL" id="CAH0379808.1"/>
    </source>
</evidence>
<evidence type="ECO:0000256" key="1">
    <source>
        <dbReference type="SAM" id="MobiDB-lite"/>
    </source>
</evidence>
<dbReference type="EMBL" id="CAKKNE010000006">
    <property type="protein sequence ID" value="CAH0379808.1"/>
    <property type="molecule type" value="Genomic_DNA"/>
</dbReference>
<evidence type="ECO:0000313" key="4">
    <source>
        <dbReference type="Proteomes" id="UP000789595"/>
    </source>
</evidence>
<reference evidence="3" key="2">
    <citation type="submission" date="2021-11" db="EMBL/GenBank/DDBJ databases">
        <authorList>
            <consortium name="Genoscope - CEA"/>
            <person name="William W."/>
        </authorList>
    </citation>
    <scope>NUCLEOTIDE SEQUENCE</scope>
</reference>
<accession>A0A7S4A6Z1</accession>
<gene>
    <name evidence="2" type="ORF">PCAL00307_LOCUS21165</name>
    <name evidence="3" type="ORF">PECAL_6P14460</name>
</gene>
<feature type="compositionally biased region" description="Basic and acidic residues" evidence="1">
    <location>
        <begin position="46"/>
        <end position="71"/>
    </location>
</feature>